<keyword evidence="4" id="KW-0804">Transcription</keyword>
<dbReference type="SUPFAM" id="SSF46785">
    <property type="entry name" value="Winged helix' DNA-binding domain"/>
    <property type="match status" value="1"/>
</dbReference>
<dbReference type="Proteomes" id="UP000018211">
    <property type="component" value="Unassembled WGS sequence"/>
</dbReference>
<evidence type="ECO:0000313" key="6">
    <source>
        <dbReference type="EMBL" id="CCO44260.1"/>
    </source>
</evidence>
<dbReference type="SUPFAM" id="SSF53850">
    <property type="entry name" value="Periplasmic binding protein-like II"/>
    <property type="match status" value="1"/>
</dbReference>
<dbReference type="Pfam" id="PF03466">
    <property type="entry name" value="LysR_substrate"/>
    <property type="match status" value="1"/>
</dbReference>
<keyword evidence="3" id="KW-0238">DNA-binding</keyword>
<evidence type="ECO:0000256" key="2">
    <source>
        <dbReference type="ARBA" id="ARBA00023015"/>
    </source>
</evidence>
<dbReference type="PANTHER" id="PTHR30126">
    <property type="entry name" value="HTH-TYPE TRANSCRIPTIONAL REGULATOR"/>
    <property type="match status" value="1"/>
</dbReference>
<evidence type="ECO:0000256" key="4">
    <source>
        <dbReference type="ARBA" id="ARBA00023163"/>
    </source>
</evidence>
<dbReference type="CDD" id="cd05466">
    <property type="entry name" value="PBP2_LTTR_substrate"/>
    <property type="match status" value="1"/>
</dbReference>
<dbReference type="InterPro" id="IPR036388">
    <property type="entry name" value="WH-like_DNA-bd_sf"/>
</dbReference>
<dbReference type="AlphaFoldDB" id="A0AAV2VIL2"/>
<gene>
    <name evidence="6" type="ORF">VIBNISOn1_1070032</name>
</gene>
<evidence type="ECO:0000259" key="5">
    <source>
        <dbReference type="PROSITE" id="PS50931"/>
    </source>
</evidence>
<dbReference type="InterPro" id="IPR005119">
    <property type="entry name" value="LysR_subst-bd"/>
</dbReference>
<evidence type="ECO:0000256" key="1">
    <source>
        <dbReference type="ARBA" id="ARBA00009437"/>
    </source>
</evidence>
<proteinExistence type="inferred from homology"/>
<sequence>MFTRDQIVSFCAVYECGSYSAAARRIGRDRSTVREHVTILEDSIGVDLFDIEGRSAVPTNAAKQLYPRGAAISRQIEEFEKAALNSFDQEILVLNIYHDAMIPSSLIAHIERNIRQQYPQTQLNWLHRSRQEAMEDLISGQAHLALMPIKMMVRPDKEVNFINLGRVPLSIYVGANSPLTKRSDVRITDLQIEKQYILEIHSDTGLQGAKVSPNSSIVSNNDVVIELLKHNGWAALPDELATPFCQLGHISKIDCFEVASTINYNICVFFSPSLEHNEIIAYALGEIRKYSQSAFV</sequence>
<dbReference type="Gene3D" id="1.10.10.10">
    <property type="entry name" value="Winged helix-like DNA-binding domain superfamily/Winged helix DNA-binding domain"/>
    <property type="match status" value="1"/>
</dbReference>
<dbReference type="PANTHER" id="PTHR30126:SF91">
    <property type="entry name" value="LYSR FAMILY TRANSCRIPTIONAL REGULATOR"/>
    <property type="match status" value="1"/>
</dbReference>
<dbReference type="RefSeq" id="WP_022610186.1">
    <property type="nucleotide sequence ID" value="NZ_LK391965.1"/>
</dbReference>
<dbReference type="InterPro" id="IPR036390">
    <property type="entry name" value="WH_DNA-bd_sf"/>
</dbReference>
<evidence type="ECO:0000313" key="7">
    <source>
        <dbReference type="Proteomes" id="UP000018211"/>
    </source>
</evidence>
<dbReference type="Gene3D" id="3.40.190.290">
    <property type="match status" value="1"/>
</dbReference>
<dbReference type="EMBL" id="CAOF01000010">
    <property type="protein sequence ID" value="CCO44260.1"/>
    <property type="molecule type" value="Genomic_DNA"/>
</dbReference>
<comment type="caution">
    <text evidence="6">The sequence shown here is derived from an EMBL/GenBank/DDBJ whole genome shotgun (WGS) entry which is preliminary data.</text>
</comment>
<reference evidence="6 7" key="1">
    <citation type="journal article" date="2013" name="ISME J.">
        <title>Comparative genomics of pathogenic lineages of Vibrio nigripulchritudo identifies virulence-associated traits.</title>
        <authorList>
            <person name="Goudenege D."/>
            <person name="Labreuche Y."/>
            <person name="Krin E."/>
            <person name="Ansquer D."/>
            <person name="Mangenot S."/>
            <person name="Calteau A."/>
            <person name="Medigue C."/>
            <person name="Mazel D."/>
            <person name="Polz M.F."/>
            <person name="Le Roux F."/>
        </authorList>
    </citation>
    <scope>NUCLEOTIDE SEQUENCE [LARGE SCALE GENOMIC DNA]</scope>
    <source>
        <strain evidence="6 7">SOn1</strain>
    </source>
</reference>
<name>A0AAV2VIL2_9VIBR</name>
<dbReference type="GO" id="GO:0003700">
    <property type="term" value="F:DNA-binding transcription factor activity"/>
    <property type="evidence" value="ECO:0007669"/>
    <property type="project" value="InterPro"/>
</dbReference>
<keyword evidence="2" id="KW-0805">Transcription regulation</keyword>
<protein>
    <submittedName>
        <fullName evidence="6">Transcriptional regulator, LysR family protein</fullName>
    </submittedName>
</protein>
<organism evidence="6 7">
    <name type="scientific">Vibrio nigripulchritudo SOn1</name>
    <dbReference type="NCBI Taxonomy" id="1238450"/>
    <lineage>
        <taxon>Bacteria</taxon>
        <taxon>Pseudomonadati</taxon>
        <taxon>Pseudomonadota</taxon>
        <taxon>Gammaproteobacteria</taxon>
        <taxon>Vibrionales</taxon>
        <taxon>Vibrionaceae</taxon>
        <taxon>Vibrio</taxon>
    </lineage>
</organism>
<accession>A0AAV2VIL2</accession>
<comment type="similarity">
    <text evidence="1">Belongs to the LysR transcriptional regulatory family.</text>
</comment>
<evidence type="ECO:0000256" key="3">
    <source>
        <dbReference type="ARBA" id="ARBA00023125"/>
    </source>
</evidence>
<dbReference type="GO" id="GO:0000976">
    <property type="term" value="F:transcription cis-regulatory region binding"/>
    <property type="evidence" value="ECO:0007669"/>
    <property type="project" value="TreeGrafter"/>
</dbReference>
<dbReference type="PROSITE" id="PS50931">
    <property type="entry name" value="HTH_LYSR"/>
    <property type="match status" value="1"/>
</dbReference>
<dbReference type="InterPro" id="IPR000847">
    <property type="entry name" value="LysR_HTH_N"/>
</dbReference>
<dbReference type="Pfam" id="PF00126">
    <property type="entry name" value="HTH_1"/>
    <property type="match status" value="1"/>
</dbReference>
<feature type="domain" description="HTH lysR-type" evidence="5">
    <location>
        <begin position="1"/>
        <end position="59"/>
    </location>
</feature>